<evidence type="ECO:0000313" key="2">
    <source>
        <dbReference type="EMBL" id="CAB4344969.1"/>
    </source>
</evidence>
<name>A0A6J5ZUR4_9ZZZZ</name>
<dbReference type="AlphaFoldDB" id="A0A6J5ZUR4"/>
<dbReference type="EMBL" id="CAESAO010000088">
    <property type="protein sequence ID" value="CAB4344969.1"/>
    <property type="molecule type" value="Genomic_DNA"/>
</dbReference>
<gene>
    <name evidence="2" type="ORF">UFOPK3522_01020</name>
</gene>
<evidence type="ECO:0000256" key="1">
    <source>
        <dbReference type="SAM" id="MobiDB-lite"/>
    </source>
</evidence>
<organism evidence="2">
    <name type="scientific">freshwater metagenome</name>
    <dbReference type="NCBI Taxonomy" id="449393"/>
    <lineage>
        <taxon>unclassified sequences</taxon>
        <taxon>metagenomes</taxon>
        <taxon>ecological metagenomes</taxon>
    </lineage>
</organism>
<reference evidence="2" key="1">
    <citation type="submission" date="2020-05" db="EMBL/GenBank/DDBJ databases">
        <authorList>
            <person name="Chiriac C."/>
            <person name="Salcher M."/>
            <person name="Ghai R."/>
            <person name="Kavagutti S V."/>
        </authorList>
    </citation>
    <scope>NUCLEOTIDE SEQUENCE</scope>
</reference>
<sequence length="429" mass="48258">MNTSPTASVTREQLYEQVWAEPMVTVAARYDVSGSFLARVCADLNVPRPPRGYWAQLEVGKAPPRPPLPEPAAGDTLEWSRGGPVRRRVVIPRPPGPNATRRSGRFGPRPTRHALVSGVREHFEAGRVSDAGYLRPRKRILVDIFVSKPLLARALDLASGLFLTLEDQGRNVRLLPLTQFCRPELHTRPGHRLDDYRHPAWSPDRATIVSFGTVAIGLSIYEVSEEAEFRYVKGDYVRVSELPARRRPYDDTYNWISKRETGSGRLAVRAYSPYLGTAWTQEWIEAKPGDLATKFSAIRKGLETAAPLIVAMVEEAQRKRDEASRLWAAQCQEWDRKELLRKQREARETSQAELISIIQAWTEACHIESFFEDALHRSERLPPSERAAIATRIAAARDMLGDSSALTRFAGWQSPSQRLGARDADDDTA</sequence>
<accession>A0A6J5ZUR4</accession>
<proteinExistence type="predicted"/>
<protein>
    <submittedName>
        <fullName evidence="2">Unannotated protein</fullName>
    </submittedName>
</protein>
<feature type="region of interest" description="Disordered" evidence="1">
    <location>
        <begin position="87"/>
        <end position="110"/>
    </location>
</feature>